<dbReference type="InterPro" id="IPR012902">
    <property type="entry name" value="N_methyl_site"/>
</dbReference>
<evidence type="ECO:0000256" key="2">
    <source>
        <dbReference type="ARBA" id="ARBA00009984"/>
    </source>
</evidence>
<reference evidence="12 13" key="1">
    <citation type="submission" date="2020-02" db="EMBL/GenBank/DDBJ databases">
        <title>Pseudoroseicyclus tamarix, sp. nov., isolated from offshore sediment of a Tamarix chinensis forest.</title>
        <authorList>
            <person name="Gai Y."/>
        </authorList>
    </citation>
    <scope>NUCLEOTIDE SEQUENCE [LARGE SCALE GENOMIC DNA]</scope>
    <source>
        <strain evidence="12 13">CLL3-39</strain>
    </source>
</reference>
<dbReference type="AlphaFoldDB" id="A0A6B2JYW9"/>
<name>A0A6B2JYW9_9RHOB</name>
<dbReference type="Proteomes" id="UP000474757">
    <property type="component" value="Unassembled WGS sequence"/>
</dbReference>
<evidence type="ECO:0000313" key="13">
    <source>
        <dbReference type="Proteomes" id="UP000474757"/>
    </source>
</evidence>
<dbReference type="InterPro" id="IPR013545">
    <property type="entry name" value="T2SS_protein-GspG_C"/>
</dbReference>
<keyword evidence="7 10" id="KW-0812">Transmembrane</keyword>
<feature type="domain" description="Type II secretion system protein GspG C-terminal" evidence="11">
    <location>
        <begin position="34"/>
        <end position="137"/>
    </location>
</feature>
<keyword evidence="9 10" id="KW-0472">Membrane</keyword>
<sequence length="138" mass="14959">MTDRRDARLGITLLEVLIVLAILAMVTTLAAPRLIETFGRARSHVAEVQLANISAAIQIYYLDTGQFPTQAEGLSALVLRPQGVEGWSGPYLDAESVADPWGRKWIFRQPGQDGSFELISYGRDGQPGGANEDADISS</sequence>
<dbReference type="EMBL" id="JAAGAB010000001">
    <property type="protein sequence ID" value="NDV00572.1"/>
    <property type="molecule type" value="Genomic_DNA"/>
</dbReference>
<dbReference type="Pfam" id="PF08334">
    <property type="entry name" value="T2SSG"/>
    <property type="match status" value="1"/>
</dbReference>
<organism evidence="12 13">
    <name type="scientific">Pseudoroseicyclus tamaricis</name>
    <dbReference type="NCBI Taxonomy" id="2705421"/>
    <lineage>
        <taxon>Bacteria</taxon>
        <taxon>Pseudomonadati</taxon>
        <taxon>Pseudomonadota</taxon>
        <taxon>Alphaproteobacteria</taxon>
        <taxon>Rhodobacterales</taxon>
        <taxon>Paracoccaceae</taxon>
        <taxon>Pseudoroseicyclus</taxon>
    </lineage>
</organism>
<keyword evidence="13" id="KW-1185">Reference proteome</keyword>
<proteinExistence type="inferred from homology"/>
<evidence type="ECO:0000256" key="5">
    <source>
        <dbReference type="ARBA" id="ARBA00022481"/>
    </source>
</evidence>
<dbReference type="NCBIfam" id="TIGR02532">
    <property type="entry name" value="IV_pilin_GFxxxE"/>
    <property type="match status" value="1"/>
</dbReference>
<dbReference type="InterPro" id="IPR045584">
    <property type="entry name" value="Pilin-like"/>
</dbReference>
<gene>
    <name evidence="12" type="primary">gspG</name>
    <name evidence="12" type="ORF">GZA08_06265</name>
</gene>
<keyword evidence="5" id="KW-0488">Methylation</keyword>
<evidence type="ECO:0000256" key="1">
    <source>
        <dbReference type="ARBA" id="ARBA00004377"/>
    </source>
</evidence>
<dbReference type="SUPFAM" id="SSF54523">
    <property type="entry name" value="Pili subunits"/>
    <property type="match status" value="1"/>
</dbReference>
<dbReference type="InterPro" id="IPR010054">
    <property type="entry name" value="Type2_sec_GspG"/>
</dbReference>
<evidence type="ECO:0000256" key="3">
    <source>
        <dbReference type="ARBA" id="ARBA00020042"/>
    </source>
</evidence>
<accession>A0A6B2JYW9</accession>
<keyword evidence="6" id="KW-0997">Cell inner membrane</keyword>
<evidence type="ECO:0000259" key="11">
    <source>
        <dbReference type="Pfam" id="PF08334"/>
    </source>
</evidence>
<dbReference type="RefSeq" id="WP_163891017.1">
    <property type="nucleotide sequence ID" value="NZ_JAAFYS010000001.1"/>
</dbReference>
<protein>
    <recommendedName>
        <fullName evidence="3">Type II secretion system core protein G</fullName>
    </recommendedName>
</protein>
<keyword evidence="4" id="KW-1003">Cell membrane</keyword>
<evidence type="ECO:0000256" key="7">
    <source>
        <dbReference type="ARBA" id="ARBA00022692"/>
    </source>
</evidence>
<comment type="similarity">
    <text evidence="2">Belongs to the GSP G family.</text>
</comment>
<evidence type="ECO:0000256" key="9">
    <source>
        <dbReference type="ARBA" id="ARBA00023136"/>
    </source>
</evidence>
<feature type="transmembrane region" description="Helical" evidence="10">
    <location>
        <begin position="12"/>
        <end position="35"/>
    </location>
</feature>
<dbReference type="GO" id="GO:0005886">
    <property type="term" value="C:plasma membrane"/>
    <property type="evidence" value="ECO:0007669"/>
    <property type="project" value="UniProtKB-SubCell"/>
</dbReference>
<dbReference type="Gene3D" id="3.30.700.10">
    <property type="entry name" value="Glycoprotein, Type 4 Pilin"/>
    <property type="match status" value="1"/>
</dbReference>
<comment type="caution">
    <text evidence="12">The sequence shown here is derived from an EMBL/GenBank/DDBJ whole genome shotgun (WGS) entry which is preliminary data.</text>
</comment>
<evidence type="ECO:0000256" key="10">
    <source>
        <dbReference type="SAM" id="Phobius"/>
    </source>
</evidence>
<keyword evidence="8 10" id="KW-1133">Transmembrane helix</keyword>
<dbReference type="GO" id="GO:0015627">
    <property type="term" value="C:type II protein secretion system complex"/>
    <property type="evidence" value="ECO:0007669"/>
    <property type="project" value="InterPro"/>
</dbReference>
<evidence type="ECO:0000313" key="12">
    <source>
        <dbReference type="EMBL" id="NDV00572.1"/>
    </source>
</evidence>
<evidence type="ECO:0000256" key="4">
    <source>
        <dbReference type="ARBA" id="ARBA00022475"/>
    </source>
</evidence>
<dbReference type="NCBIfam" id="TIGR01710">
    <property type="entry name" value="typeII_sec_gspG"/>
    <property type="match status" value="1"/>
</dbReference>
<dbReference type="InterPro" id="IPR000983">
    <property type="entry name" value="Bac_GSPG_pilin"/>
</dbReference>
<evidence type="ECO:0000256" key="8">
    <source>
        <dbReference type="ARBA" id="ARBA00022989"/>
    </source>
</evidence>
<dbReference type="PRINTS" id="PR00813">
    <property type="entry name" value="BCTERIALGSPG"/>
</dbReference>
<dbReference type="GO" id="GO:0015628">
    <property type="term" value="P:protein secretion by the type II secretion system"/>
    <property type="evidence" value="ECO:0007669"/>
    <property type="project" value="InterPro"/>
</dbReference>
<dbReference type="Pfam" id="PF07963">
    <property type="entry name" value="N_methyl"/>
    <property type="match status" value="1"/>
</dbReference>
<comment type="subcellular location">
    <subcellularLocation>
        <location evidence="1">Cell inner membrane</location>
        <topology evidence="1">Single-pass membrane protein</topology>
    </subcellularLocation>
</comment>
<evidence type="ECO:0000256" key="6">
    <source>
        <dbReference type="ARBA" id="ARBA00022519"/>
    </source>
</evidence>